<evidence type="ECO:0000256" key="6">
    <source>
        <dbReference type="RuleBase" id="RU004355"/>
    </source>
</evidence>
<dbReference type="KEGG" id="cpso:CPPEL_07390"/>
<gene>
    <name evidence="5 9" type="primary">xseA</name>
    <name evidence="9" type="ORF">CPPEL_07390</name>
</gene>
<dbReference type="GO" id="GO:0006308">
    <property type="term" value="P:DNA catabolic process"/>
    <property type="evidence" value="ECO:0007669"/>
    <property type="project" value="UniProtKB-UniRule"/>
</dbReference>
<dbReference type="PANTHER" id="PTHR30008">
    <property type="entry name" value="EXODEOXYRIBONUCLEASE 7 LARGE SUBUNIT"/>
    <property type="match status" value="1"/>
</dbReference>
<organism evidence="9 10">
    <name type="scientific">Corynebacterium pseudopelargi</name>
    <dbReference type="NCBI Taxonomy" id="2080757"/>
    <lineage>
        <taxon>Bacteria</taxon>
        <taxon>Bacillati</taxon>
        <taxon>Actinomycetota</taxon>
        <taxon>Actinomycetes</taxon>
        <taxon>Mycobacteriales</taxon>
        <taxon>Corynebacteriaceae</taxon>
        <taxon>Corynebacterium</taxon>
    </lineage>
</organism>
<comment type="catalytic activity">
    <reaction evidence="5 6">
        <text>Exonucleolytic cleavage in either 5'- to 3'- or 3'- to 5'-direction to yield nucleoside 5'-phosphates.</text>
        <dbReference type="EC" id="3.1.11.6"/>
    </reaction>
</comment>
<dbReference type="Proteomes" id="UP000271426">
    <property type="component" value="Chromosome"/>
</dbReference>
<evidence type="ECO:0000256" key="4">
    <source>
        <dbReference type="ARBA" id="ARBA00022839"/>
    </source>
</evidence>
<evidence type="ECO:0000256" key="1">
    <source>
        <dbReference type="ARBA" id="ARBA00022490"/>
    </source>
</evidence>
<dbReference type="AlphaFoldDB" id="A0A3G6IY55"/>
<protein>
    <recommendedName>
        <fullName evidence="5">Exodeoxyribonuclease 7 large subunit</fullName>
        <ecNumber evidence="5">3.1.11.6</ecNumber>
    </recommendedName>
    <alternativeName>
        <fullName evidence="5">Exodeoxyribonuclease VII large subunit</fullName>
        <shortName evidence="5">Exonuclease VII large subunit</shortName>
    </alternativeName>
</protein>
<keyword evidence="3 5" id="KW-0378">Hydrolase</keyword>
<dbReference type="InterPro" id="IPR025824">
    <property type="entry name" value="OB-fold_nuc-bd_dom"/>
</dbReference>
<evidence type="ECO:0000259" key="8">
    <source>
        <dbReference type="Pfam" id="PF13742"/>
    </source>
</evidence>
<dbReference type="GO" id="GO:0008855">
    <property type="term" value="F:exodeoxyribonuclease VII activity"/>
    <property type="evidence" value="ECO:0007669"/>
    <property type="project" value="UniProtKB-UniRule"/>
</dbReference>
<dbReference type="GO" id="GO:0005737">
    <property type="term" value="C:cytoplasm"/>
    <property type="evidence" value="ECO:0007669"/>
    <property type="project" value="UniProtKB-SubCell"/>
</dbReference>
<dbReference type="PANTHER" id="PTHR30008:SF0">
    <property type="entry name" value="EXODEOXYRIBONUCLEASE 7 LARGE SUBUNIT"/>
    <property type="match status" value="1"/>
</dbReference>
<accession>A0A3G6IY55</accession>
<dbReference type="Pfam" id="PF02601">
    <property type="entry name" value="Exonuc_VII_L"/>
    <property type="match status" value="1"/>
</dbReference>
<keyword evidence="10" id="KW-1185">Reference proteome</keyword>
<reference evidence="9 10" key="1">
    <citation type="submission" date="2018-11" db="EMBL/GenBank/DDBJ databases">
        <authorList>
            <person name="Kleinhagauer T."/>
            <person name="Glaeser S.P."/>
            <person name="Spergser J."/>
            <person name="Ruckert C."/>
            <person name="Kaempfer P."/>
            <person name="Busse H.-J."/>
        </authorList>
    </citation>
    <scope>NUCLEOTIDE SEQUENCE [LARGE SCALE GENOMIC DNA]</scope>
    <source>
        <strain evidence="9 10">812CH</strain>
    </source>
</reference>
<evidence type="ECO:0000313" key="10">
    <source>
        <dbReference type="Proteomes" id="UP000271426"/>
    </source>
</evidence>
<comment type="subcellular location">
    <subcellularLocation>
        <location evidence="5 6">Cytoplasm</location>
    </subcellularLocation>
</comment>
<comment type="similarity">
    <text evidence="5 6">Belongs to the XseA family.</text>
</comment>
<evidence type="ECO:0000256" key="5">
    <source>
        <dbReference type="HAMAP-Rule" id="MF_00378"/>
    </source>
</evidence>
<evidence type="ECO:0000256" key="3">
    <source>
        <dbReference type="ARBA" id="ARBA00022801"/>
    </source>
</evidence>
<comment type="subunit">
    <text evidence="5">Heterooligomer composed of large and small subunits.</text>
</comment>
<comment type="function">
    <text evidence="5">Bidirectionally degrades single-stranded DNA into large acid-insoluble oligonucleotides, which are then degraded further into small acid-soluble oligonucleotides.</text>
</comment>
<dbReference type="InterPro" id="IPR003753">
    <property type="entry name" value="Exonuc_VII_L"/>
</dbReference>
<keyword evidence="2 5" id="KW-0540">Nuclease</keyword>
<dbReference type="CDD" id="cd04489">
    <property type="entry name" value="ExoVII_LU_OBF"/>
    <property type="match status" value="1"/>
</dbReference>
<dbReference type="GO" id="GO:0009318">
    <property type="term" value="C:exodeoxyribonuclease VII complex"/>
    <property type="evidence" value="ECO:0007669"/>
    <property type="project" value="UniProtKB-UniRule"/>
</dbReference>
<proteinExistence type="inferred from homology"/>
<dbReference type="NCBIfam" id="TIGR00237">
    <property type="entry name" value="xseA"/>
    <property type="match status" value="1"/>
</dbReference>
<dbReference type="HAMAP" id="MF_00378">
    <property type="entry name" value="Exonuc_7_L"/>
    <property type="match status" value="1"/>
</dbReference>
<name>A0A3G6IY55_9CORY</name>
<dbReference type="EC" id="3.1.11.6" evidence="5"/>
<dbReference type="Pfam" id="PF13742">
    <property type="entry name" value="tRNA_anti_2"/>
    <property type="match status" value="1"/>
</dbReference>
<keyword evidence="4 5" id="KW-0269">Exonuclease</keyword>
<dbReference type="InterPro" id="IPR020579">
    <property type="entry name" value="Exonuc_VII_lsu_C"/>
</dbReference>
<evidence type="ECO:0000313" key="9">
    <source>
        <dbReference type="EMBL" id="AZA09588.1"/>
    </source>
</evidence>
<dbReference type="EMBL" id="CP033898">
    <property type="protein sequence ID" value="AZA09588.1"/>
    <property type="molecule type" value="Genomic_DNA"/>
</dbReference>
<evidence type="ECO:0000256" key="2">
    <source>
        <dbReference type="ARBA" id="ARBA00022722"/>
    </source>
</evidence>
<keyword evidence="1 5" id="KW-0963">Cytoplasm</keyword>
<dbReference type="GO" id="GO:0003676">
    <property type="term" value="F:nucleic acid binding"/>
    <property type="evidence" value="ECO:0007669"/>
    <property type="project" value="InterPro"/>
</dbReference>
<evidence type="ECO:0000259" key="7">
    <source>
        <dbReference type="Pfam" id="PF02601"/>
    </source>
</evidence>
<feature type="domain" description="Exonuclease VII large subunit C-terminal" evidence="7">
    <location>
        <begin position="127"/>
        <end position="349"/>
    </location>
</feature>
<feature type="domain" description="OB-fold nucleic acid binding" evidence="8">
    <location>
        <begin position="9"/>
        <end position="104"/>
    </location>
</feature>
<sequence>MAETEAKMMSVHQLNQAVKGWIEKLGTIWVEGQLLQLKSSPNWAFAYATLRDPSREDSVRITFRPQLLQQLPTLPQDGDRVRVWAKPSFYAKNGDFQLWVSKIQPVGIGELLAQIEQLRANLRSQGLFDAARKHPLPFLPRNIGLITSRGSDGERDVLSIAKERWPEVRFSVRNTLVQGAGAVPAIISALQELDADPSVDVIIIARGGGAMETLLPFSDEALIRAVADASTPVVSAIGHDRDRPILDDVADLRAATPTDAAKRVVPDVVAERALVSDLRARAAAALRGWVQREQRSIEALRTRPVLAQPLRAIDQRRQDIDQATAAMRREIRYLLSHEQQLIGALRGQLQVLGPAATLQRGYAIVQVVPRDGSEPEVVSSYAMAPPGSQLRIRVADGSIVAAAMQQAPAN</sequence>